<dbReference type="SUPFAM" id="SSF46689">
    <property type="entry name" value="Homeodomain-like"/>
    <property type="match status" value="1"/>
</dbReference>
<keyword evidence="5 6" id="KW-0539">Nucleus</keyword>
<evidence type="ECO:0000313" key="10">
    <source>
        <dbReference type="RefSeq" id="XP_031568736.1"/>
    </source>
</evidence>
<dbReference type="OrthoDB" id="6159439at2759"/>
<dbReference type="FunCoup" id="A0A6P8INX8">
    <property type="interactions" value="468"/>
</dbReference>
<dbReference type="GeneID" id="116303346"/>
<dbReference type="InterPro" id="IPR017970">
    <property type="entry name" value="Homeobox_CS"/>
</dbReference>
<accession>A0A6P8INX8</accession>
<reference evidence="10" key="1">
    <citation type="submission" date="2025-08" db="UniProtKB">
        <authorList>
            <consortium name="RefSeq"/>
        </authorList>
    </citation>
    <scope>IDENTIFICATION</scope>
    <source>
        <tissue evidence="10">Tentacle</tissue>
    </source>
</reference>
<evidence type="ECO:0000256" key="5">
    <source>
        <dbReference type="ARBA" id="ARBA00023242"/>
    </source>
</evidence>
<dbReference type="PROSITE" id="PS50071">
    <property type="entry name" value="HOMEOBOX_2"/>
    <property type="match status" value="1"/>
</dbReference>
<evidence type="ECO:0000256" key="4">
    <source>
        <dbReference type="ARBA" id="ARBA00023155"/>
    </source>
</evidence>
<dbReference type="GO" id="GO:0000978">
    <property type="term" value="F:RNA polymerase II cis-regulatory region sequence-specific DNA binding"/>
    <property type="evidence" value="ECO:0007669"/>
    <property type="project" value="TreeGrafter"/>
</dbReference>
<dbReference type="PRINTS" id="PR00024">
    <property type="entry name" value="HOMEOBOX"/>
</dbReference>
<dbReference type="Proteomes" id="UP000515163">
    <property type="component" value="Unplaced"/>
</dbReference>
<protein>
    <submittedName>
        <fullName evidence="10">Homeobox protein Hox-A2-like</fullName>
    </submittedName>
</protein>
<keyword evidence="9" id="KW-1185">Reference proteome</keyword>
<evidence type="ECO:0000256" key="7">
    <source>
        <dbReference type="RuleBase" id="RU000682"/>
    </source>
</evidence>
<evidence type="ECO:0000256" key="2">
    <source>
        <dbReference type="ARBA" id="ARBA00022473"/>
    </source>
</evidence>
<dbReference type="SMART" id="SM00389">
    <property type="entry name" value="HOX"/>
    <property type="match status" value="1"/>
</dbReference>
<dbReference type="GO" id="GO:0000981">
    <property type="term" value="F:DNA-binding transcription factor activity, RNA polymerase II-specific"/>
    <property type="evidence" value="ECO:0007669"/>
    <property type="project" value="InterPro"/>
</dbReference>
<gene>
    <name evidence="10" type="primary">LOC116303346</name>
</gene>
<dbReference type="RefSeq" id="XP_031568736.1">
    <property type="nucleotide sequence ID" value="XM_031712876.1"/>
</dbReference>
<proteinExistence type="predicted"/>
<organism evidence="9 10">
    <name type="scientific">Actinia tenebrosa</name>
    <name type="common">Australian red waratah sea anemone</name>
    <dbReference type="NCBI Taxonomy" id="6105"/>
    <lineage>
        <taxon>Eukaryota</taxon>
        <taxon>Metazoa</taxon>
        <taxon>Cnidaria</taxon>
        <taxon>Anthozoa</taxon>
        <taxon>Hexacorallia</taxon>
        <taxon>Actiniaria</taxon>
        <taxon>Actiniidae</taxon>
        <taxon>Actinia</taxon>
    </lineage>
</organism>
<dbReference type="AlphaFoldDB" id="A0A6P8INX8"/>
<dbReference type="PANTHER" id="PTHR45664:SF12">
    <property type="entry name" value="PANCREAS_DUODENUM HOMEOBOX PROTEIN 1"/>
    <property type="match status" value="1"/>
</dbReference>
<keyword evidence="4 6" id="KW-0371">Homeobox</keyword>
<dbReference type="CDD" id="cd00086">
    <property type="entry name" value="homeodomain"/>
    <property type="match status" value="1"/>
</dbReference>
<dbReference type="PROSITE" id="PS00027">
    <property type="entry name" value="HOMEOBOX_1"/>
    <property type="match status" value="1"/>
</dbReference>
<dbReference type="GO" id="GO:0045944">
    <property type="term" value="P:positive regulation of transcription by RNA polymerase II"/>
    <property type="evidence" value="ECO:0007669"/>
    <property type="project" value="UniProtKB-ARBA"/>
</dbReference>
<comment type="subcellular location">
    <subcellularLocation>
        <location evidence="1 6 7">Nucleus</location>
    </subcellularLocation>
</comment>
<name>A0A6P8INX8_ACTTE</name>
<evidence type="ECO:0000256" key="1">
    <source>
        <dbReference type="ARBA" id="ARBA00004123"/>
    </source>
</evidence>
<dbReference type="GO" id="GO:0005634">
    <property type="term" value="C:nucleus"/>
    <property type="evidence" value="ECO:0007669"/>
    <property type="project" value="UniProtKB-SubCell"/>
</dbReference>
<evidence type="ECO:0000259" key="8">
    <source>
        <dbReference type="PROSITE" id="PS50071"/>
    </source>
</evidence>
<feature type="DNA-binding region" description="Homeobox" evidence="6">
    <location>
        <begin position="109"/>
        <end position="168"/>
    </location>
</feature>
<keyword evidence="3 6" id="KW-0238">DNA-binding</keyword>
<dbReference type="PANTHER" id="PTHR45664">
    <property type="entry name" value="PROTEIN ZERKNUELLT 1-RELATED"/>
    <property type="match status" value="1"/>
</dbReference>
<sequence length="238" mass="28073">MDFSSSYPTPEILYHQSVSSSSPQLQLSNDYQLATSSRTFNHLRPPPLNTISTNDPTNFYNRGTQEWSWDFNHGSSKANAQVPSYLLQPIYPWMKTKKSGKDGNEKKSSKRHRTSYNNKQLLELEKEFHFNKYLCSTRRNEIAKSMNLTERQIKVWFQNRRMKWKKDEKEKEQQQKHRSGYFLEDVDEGEEGYSLPDSIRNLPRLPRLPPFAPPRQPSIFDNTNQRLTSSYIDMNFPP</sequence>
<dbReference type="InterPro" id="IPR001827">
    <property type="entry name" value="Homeobox_Antennapedia_CS"/>
</dbReference>
<dbReference type="PROSITE" id="PS00032">
    <property type="entry name" value="ANTENNAPEDIA"/>
    <property type="match status" value="1"/>
</dbReference>
<evidence type="ECO:0000256" key="3">
    <source>
        <dbReference type="ARBA" id="ARBA00023125"/>
    </source>
</evidence>
<dbReference type="InterPro" id="IPR001356">
    <property type="entry name" value="HD"/>
</dbReference>
<evidence type="ECO:0000256" key="6">
    <source>
        <dbReference type="PROSITE-ProRule" id="PRU00108"/>
    </source>
</evidence>
<dbReference type="InterPro" id="IPR009057">
    <property type="entry name" value="Homeodomain-like_sf"/>
</dbReference>
<dbReference type="InterPro" id="IPR020479">
    <property type="entry name" value="HD_metazoa"/>
</dbReference>
<feature type="domain" description="Homeobox" evidence="8">
    <location>
        <begin position="107"/>
        <end position="167"/>
    </location>
</feature>
<dbReference type="KEGG" id="aten:116303346"/>
<dbReference type="Pfam" id="PF00046">
    <property type="entry name" value="Homeodomain"/>
    <property type="match status" value="1"/>
</dbReference>
<keyword evidence="2" id="KW-0217">Developmental protein</keyword>
<dbReference type="Gene3D" id="1.10.10.60">
    <property type="entry name" value="Homeodomain-like"/>
    <property type="match status" value="1"/>
</dbReference>
<dbReference type="InParanoid" id="A0A6P8INX8"/>
<evidence type="ECO:0000313" key="9">
    <source>
        <dbReference type="Proteomes" id="UP000515163"/>
    </source>
</evidence>